<proteinExistence type="predicted"/>
<keyword evidence="3" id="KW-1185">Reference proteome</keyword>
<comment type="caution">
    <text evidence="2">The sequence shown here is derived from an EMBL/GenBank/DDBJ whole genome shotgun (WGS) entry which is preliminary data.</text>
</comment>
<dbReference type="EMBL" id="JQGA01000294">
    <property type="protein sequence ID" value="KGO76275.1"/>
    <property type="molecule type" value="Genomic_DNA"/>
</dbReference>
<evidence type="ECO:0000313" key="3">
    <source>
        <dbReference type="Proteomes" id="UP000030104"/>
    </source>
</evidence>
<dbReference type="Proteomes" id="UP000030104">
    <property type="component" value="Unassembled WGS sequence"/>
</dbReference>
<accession>A0A0A2LID4</accession>
<name>A0A0A2LID4_PENIT</name>
<evidence type="ECO:0000256" key="1">
    <source>
        <dbReference type="SAM" id="MobiDB-lite"/>
    </source>
</evidence>
<sequence>MNFLECVVTTNFLITDLLSAEPKFIKFLLQLLMIDRRLLASGLGIFQCTVSVLACLDLVAKKVFGQDFQTPSYPEGSSKGSIHRISGDNCGVNYRRVYYTQDVEVVLQCVPNKYGIAIHISKKRGTRCSPPSKGKVLPHRSSHRSTSDATPLSVPVLNNIGGVHEAVDKNLSGEDVHDDQKRELFPTISNPDHLAIQGEHLSSGCLFLGFWTLGKLGALNNPPCGSMRAIRNASGHGCIVLFAQLLLCVNFV</sequence>
<organism evidence="2 3">
    <name type="scientific">Penicillium italicum</name>
    <name type="common">Blue mold</name>
    <dbReference type="NCBI Taxonomy" id="40296"/>
    <lineage>
        <taxon>Eukaryota</taxon>
        <taxon>Fungi</taxon>
        <taxon>Dikarya</taxon>
        <taxon>Ascomycota</taxon>
        <taxon>Pezizomycotina</taxon>
        <taxon>Eurotiomycetes</taxon>
        <taxon>Eurotiomycetidae</taxon>
        <taxon>Eurotiales</taxon>
        <taxon>Aspergillaceae</taxon>
        <taxon>Penicillium</taxon>
    </lineage>
</organism>
<gene>
    <name evidence="2" type="ORF">PITC_037010</name>
</gene>
<protein>
    <submittedName>
        <fullName evidence="2">Uncharacterized protein</fullName>
    </submittedName>
</protein>
<dbReference type="AlphaFoldDB" id="A0A0A2LID4"/>
<evidence type="ECO:0000313" key="2">
    <source>
        <dbReference type="EMBL" id="KGO76275.1"/>
    </source>
</evidence>
<feature type="region of interest" description="Disordered" evidence="1">
    <location>
        <begin position="127"/>
        <end position="149"/>
    </location>
</feature>
<dbReference type="HOGENOM" id="CLU_1103111_0_0_1"/>
<reference evidence="2 3" key="1">
    <citation type="journal article" date="2015" name="Mol. Plant Microbe Interact.">
        <title>Genome, transcriptome, and functional analyses of Penicillium expansum provide new insights into secondary metabolism and pathogenicity.</title>
        <authorList>
            <person name="Ballester A.R."/>
            <person name="Marcet-Houben M."/>
            <person name="Levin E."/>
            <person name="Sela N."/>
            <person name="Selma-Lazaro C."/>
            <person name="Carmona L."/>
            <person name="Wisniewski M."/>
            <person name="Droby S."/>
            <person name="Gonzalez-Candelas L."/>
            <person name="Gabaldon T."/>
        </authorList>
    </citation>
    <scope>NUCLEOTIDE SEQUENCE [LARGE SCALE GENOMIC DNA]</scope>
    <source>
        <strain evidence="2 3">PHI-1</strain>
    </source>
</reference>